<feature type="domain" description="CMP/dCMP-type deaminase" evidence="1">
    <location>
        <begin position="10"/>
        <end position="134"/>
    </location>
</feature>
<dbReference type="PROSITE" id="PS51747">
    <property type="entry name" value="CYT_DCMP_DEAMINASES_2"/>
    <property type="match status" value="1"/>
</dbReference>
<dbReference type="PANTHER" id="PTHR11079:SF162">
    <property type="entry name" value="RIBOFLAVIN BIOSYNTHESIS PROTEIN PYRD, CHLOROPLASTIC"/>
    <property type="match status" value="1"/>
</dbReference>
<dbReference type="Gene3D" id="3.40.140.10">
    <property type="entry name" value="Cytidine Deaminase, domain 2"/>
    <property type="match status" value="1"/>
</dbReference>
<dbReference type="CDD" id="cd01285">
    <property type="entry name" value="nucleoside_deaminase"/>
    <property type="match status" value="1"/>
</dbReference>
<organism evidence="2 3">
    <name type="scientific">Dankookia rubra</name>
    <dbReference type="NCBI Taxonomy" id="1442381"/>
    <lineage>
        <taxon>Bacteria</taxon>
        <taxon>Pseudomonadati</taxon>
        <taxon>Pseudomonadota</taxon>
        <taxon>Alphaproteobacteria</taxon>
        <taxon>Acetobacterales</taxon>
        <taxon>Roseomonadaceae</taxon>
        <taxon>Dankookia</taxon>
    </lineage>
</organism>
<evidence type="ECO:0000313" key="3">
    <source>
        <dbReference type="Proteomes" id="UP000295096"/>
    </source>
</evidence>
<protein>
    <submittedName>
        <fullName evidence="2">Nucleoside deaminase</fullName>
    </submittedName>
</protein>
<evidence type="ECO:0000313" key="2">
    <source>
        <dbReference type="EMBL" id="TDH62685.1"/>
    </source>
</evidence>
<sequence length="170" mass="18637">MSGEAADQAEQDAAFMRRAIELAERAERVPGTSPIGCIIVQDGRVIAEGHNEVDLRHDPTAHAEVVAMRRAGEALGVSQFPGAVLYSTLQPCGMCSMASIWAKIGRIVYGAGRDDVHQMYFEGRDLNTVDFVVDAYRDDFSLTGGVLRRECARLYHQPGEDVPEEEQANI</sequence>
<dbReference type="Pfam" id="PF00383">
    <property type="entry name" value="dCMP_cyt_deam_1"/>
    <property type="match status" value="1"/>
</dbReference>
<dbReference type="AlphaFoldDB" id="A0A4V6PKD5"/>
<evidence type="ECO:0000259" key="1">
    <source>
        <dbReference type="PROSITE" id="PS51747"/>
    </source>
</evidence>
<keyword evidence="3" id="KW-1185">Reference proteome</keyword>
<dbReference type="GO" id="GO:0003824">
    <property type="term" value="F:catalytic activity"/>
    <property type="evidence" value="ECO:0007669"/>
    <property type="project" value="InterPro"/>
</dbReference>
<comment type="caution">
    <text evidence="2">The sequence shown here is derived from an EMBL/GenBank/DDBJ whole genome shotgun (WGS) entry which is preliminary data.</text>
</comment>
<accession>A0A4V6PKD5</accession>
<dbReference type="SUPFAM" id="SSF53927">
    <property type="entry name" value="Cytidine deaminase-like"/>
    <property type="match status" value="1"/>
</dbReference>
<dbReference type="PANTHER" id="PTHR11079">
    <property type="entry name" value="CYTOSINE DEAMINASE FAMILY MEMBER"/>
    <property type="match status" value="1"/>
</dbReference>
<reference evidence="2 3" key="1">
    <citation type="journal article" date="2016" name="J. Microbiol.">
        <title>Dankookia rubra gen. nov., sp. nov., an alphaproteobacterium isolated from sediment of a shallow stream.</title>
        <authorList>
            <person name="Kim W.H."/>
            <person name="Kim D.H."/>
            <person name="Kang K."/>
            <person name="Ahn T.Y."/>
        </authorList>
    </citation>
    <scope>NUCLEOTIDE SEQUENCE [LARGE SCALE GENOMIC DNA]</scope>
    <source>
        <strain evidence="2 3">JCM30602</strain>
    </source>
</reference>
<gene>
    <name evidence="2" type="ORF">E2C06_09775</name>
</gene>
<name>A0A4V6PKD5_9PROT</name>
<dbReference type="InterPro" id="IPR002125">
    <property type="entry name" value="CMP_dCMP_dom"/>
</dbReference>
<dbReference type="Proteomes" id="UP000295096">
    <property type="component" value="Unassembled WGS sequence"/>
</dbReference>
<dbReference type="OrthoDB" id="9802676at2"/>
<dbReference type="RefSeq" id="WP_133288418.1">
    <property type="nucleotide sequence ID" value="NZ_SMSJ01000009.1"/>
</dbReference>
<dbReference type="EMBL" id="SMSJ01000009">
    <property type="protein sequence ID" value="TDH62685.1"/>
    <property type="molecule type" value="Genomic_DNA"/>
</dbReference>
<dbReference type="InterPro" id="IPR016193">
    <property type="entry name" value="Cytidine_deaminase-like"/>
</dbReference>
<proteinExistence type="predicted"/>